<evidence type="ECO:0008006" key="5">
    <source>
        <dbReference type="Google" id="ProtNLM"/>
    </source>
</evidence>
<comment type="caution">
    <text evidence="3">The sequence shown here is derived from an EMBL/GenBank/DDBJ whole genome shotgun (WGS) entry which is preliminary data.</text>
</comment>
<evidence type="ECO:0000313" key="4">
    <source>
        <dbReference type="Proteomes" id="UP000225706"/>
    </source>
</evidence>
<feature type="signal peptide" evidence="2">
    <location>
        <begin position="1"/>
        <end position="30"/>
    </location>
</feature>
<dbReference type="InterPro" id="IPR012334">
    <property type="entry name" value="Pectin_lyas_fold"/>
</dbReference>
<reference evidence="4" key="1">
    <citation type="journal article" date="2017" name="bioRxiv">
        <title>Comparative analysis of the genomes of Stylophora pistillata and Acropora digitifera provides evidence for extensive differences between species of corals.</title>
        <authorList>
            <person name="Voolstra C.R."/>
            <person name="Li Y."/>
            <person name="Liew Y.J."/>
            <person name="Baumgarten S."/>
            <person name="Zoccola D."/>
            <person name="Flot J.-F."/>
            <person name="Tambutte S."/>
            <person name="Allemand D."/>
            <person name="Aranda M."/>
        </authorList>
    </citation>
    <scope>NUCLEOTIDE SEQUENCE [LARGE SCALE GENOMIC DNA]</scope>
</reference>
<gene>
    <name evidence="3" type="ORF">AWC38_SpisGene17292</name>
</gene>
<proteinExistence type="predicted"/>
<dbReference type="PANTHER" id="PTHR32158:SF21">
    <property type="match status" value="1"/>
</dbReference>
<feature type="transmembrane region" description="Helical" evidence="1">
    <location>
        <begin position="1143"/>
        <end position="1162"/>
    </location>
</feature>
<name>A0A2B4RQ57_STYPI</name>
<protein>
    <recommendedName>
        <fullName evidence="5">Right handed beta helix domain-containing protein</fullName>
    </recommendedName>
</protein>
<keyword evidence="2" id="KW-0732">Signal</keyword>
<sequence>MQGASGINAPMMKLLIIVFFTVFIIPGVTAAEKSKLFISAAIGEDTKFCGNGSVPCRTLNHAYELLSPSGLNSTILVLEKGTYSLHKSLVFVKVKDLSLIGGHGDSTESNTRAKIICEPNVSVAFFLSDNITLQDLKIVSCGGWQESAISKQNAEVIKFKTAIHFDYCRNIWMRNVDIIGSIGHGANFFEIGGVLNVTNCVFENNTVSADALRNKSTSNKKTLEQVGYIISVGGVFVTLNNYIRNRPYFKNVTQARHESYIQGNSYIFTKCSFIGNGISGEVAPTDSFQGHALDQLSVVKGGGLGIFFVGKAENNMVLIQNCRFLANQAYWGGGLQVEFSENTSRNNFTVRSSVFQRNIGHSAGGGARVGHWRKKGVFNPNNEIRFVDSVFRDNRGNWGGGISVYGTSIFCNCKQNFKSKKTFSFHSCRWFANKANVGSAIGTFLFNQNRENIGPEVPFHVEFIDSQVEDNAIEILEENVQIGEGAIYNVGVSIVFRGKTIIKNNTYTALALDGGTLELYDDVEFVGNKGVQGGAIAMYGYSQLILMKKSRLLFKENSCLKKGGAMFIQTPGSPRINYGLSKKNPNICFFAYEDDSRSFNQWDTEVIFQENKAPDDSLGHSVFATTLKKCRMQGETRLNNSVLDWKFIRFNRTTTDNVSNDFRRNTKEIATSPVDIIYNVQDWHVSPGEVFSPTVHLRDEKNNSVKGIVEILISNSSSYQEDDPSSVFLQTDSSLFLTHGKISFLKIGGHIRRKFIVILQHIGRQILRKVIRVASLKPCNPGFYLKDGNCVCQDKLDGISRCDKNGKTIYLKAGYWGGMVDETFYIHRCPRGFCACPRNNMTLIAQDECVFNVEQMCNGNREPGSTLCGKCKEGFSVVFGHSDCHKCGKYGFLVVIPVYLVQILVFVKVAMLLDVDWFSGFLNGFFYSYQVMLQVVGERFFFDPFMLFVINFFNFRPRIGSHLCFSSDMDYADKLFFNLAISVITLLVVVFLAKLVGKYPNWCFSRRVKGPFRAICTILVLCYTGITSSCLGLLDPVVFGNTTVLFISGSTEFFKGKHAFYGSIAIFFMFFFVILFPLVLMYRPFCTRLLRPVFNLNRFKPFFDVLQSCYKDQHRSFAAFYLVCRLVVLVIAIYIPIGPVRRFLIEVTCITVLSIFTYVRPYKRSRQEGEADPKYAWENKSDTILLFNLSLMAVIATATENSDISKRHKAQLTTVIKVLAYVPMVALACYIYKKTKSRCASGCCSDNRDLEGLQVTDLGIE</sequence>
<evidence type="ECO:0000256" key="2">
    <source>
        <dbReference type="SAM" id="SignalP"/>
    </source>
</evidence>
<feature type="transmembrane region" description="Helical" evidence="1">
    <location>
        <begin position="1014"/>
        <end position="1039"/>
    </location>
</feature>
<dbReference type="OrthoDB" id="5989148at2759"/>
<dbReference type="PANTHER" id="PTHR32158">
    <property type="entry name" value="RING-TYPE DOMAIN-CONTAINING PROTEIN"/>
    <property type="match status" value="1"/>
</dbReference>
<feature type="transmembrane region" description="Helical" evidence="1">
    <location>
        <begin position="1211"/>
        <end position="1232"/>
    </location>
</feature>
<evidence type="ECO:0000256" key="1">
    <source>
        <dbReference type="SAM" id="Phobius"/>
    </source>
</evidence>
<accession>A0A2B4RQ57</accession>
<feature type="chain" id="PRO_5012360558" description="Right handed beta helix domain-containing protein" evidence="2">
    <location>
        <begin position="31"/>
        <end position="1261"/>
    </location>
</feature>
<feature type="transmembrane region" description="Helical" evidence="1">
    <location>
        <begin position="1183"/>
        <end position="1199"/>
    </location>
</feature>
<dbReference type="SUPFAM" id="SSF51126">
    <property type="entry name" value="Pectin lyase-like"/>
    <property type="match status" value="1"/>
</dbReference>
<dbReference type="EMBL" id="LSMT01000415">
    <property type="protein sequence ID" value="PFX18362.1"/>
    <property type="molecule type" value="Genomic_DNA"/>
</dbReference>
<feature type="transmembrane region" description="Helical" evidence="1">
    <location>
        <begin position="1117"/>
        <end position="1137"/>
    </location>
</feature>
<dbReference type="Gene3D" id="2.160.20.10">
    <property type="entry name" value="Single-stranded right-handed beta-helix, Pectin lyase-like"/>
    <property type="match status" value="1"/>
</dbReference>
<dbReference type="InterPro" id="IPR011050">
    <property type="entry name" value="Pectin_lyase_fold/virulence"/>
</dbReference>
<keyword evidence="1" id="KW-1133">Transmembrane helix</keyword>
<feature type="transmembrane region" description="Helical" evidence="1">
    <location>
        <begin position="890"/>
        <end position="915"/>
    </location>
</feature>
<evidence type="ECO:0000313" key="3">
    <source>
        <dbReference type="EMBL" id="PFX18362.1"/>
    </source>
</evidence>
<feature type="transmembrane region" description="Helical" evidence="1">
    <location>
        <begin position="975"/>
        <end position="993"/>
    </location>
</feature>
<feature type="transmembrane region" description="Helical" evidence="1">
    <location>
        <begin position="1059"/>
        <end position="1082"/>
    </location>
</feature>
<keyword evidence="4" id="KW-1185">Reference proteome</keyword>
<keyword evidence="1" id="KW-0472">Membrane</keyword>
<organism evidence="3 4">
    <name type="scientific">Stylophora pistillata</name>
    <name type="common">Smooth cauliflower coral</name>
    <dbReference type="NCBI Taxonomy" id="50429"/>
    <lineage>
        <taxon>Eukaryota</taxon>
        <taxon>Metazoa</taxon>
        <taxon>Cnidaria</taxon>
        <taxon>Anthozoa</taxon>
        <taxon>Hexacorallia</taxon>
        <taxon>Scleractinia</taxon>
        <taxon>Astrocoeniina</taxon>
        <taxon>Pocilloporidae</taxon>
        <taxon>Stylophora</taxon>
    </lineage>
</organism>
<keyword evidence="1" id="KW-0812">Transmembrane</keyword>
<dbReference type="Proteomes" id="UP000225706">
    <property type="component" value="Unassembled WGS sequence"/>
</dbReference>
<dbReference type="AlphaFoldDB" id="A0A2B4RQ57"/>